<accession>A0ABP4PSI4</accession>
<dbReference type="SUPFAM" id="SSF53335">
    <property type="entry name" value="S-adenosyl-L-methionine-dependent methyltransferases"/>
    <property type="match status" value="1"/>
</dbReference>
<dbReference type="InterPro" id="IPR041698">
    <property type="entry name" value="Methyltransf_25"/>
</dbReference>
<organism evidence="5 6">
    <name type="scientific">Kribbella sancticallisti</name>
    <dbReference type="NCBI Taxonomy" id="460087"/>
    <lineage>
        <taxon>Bacteria</taxon>
        <taxon>Bacillati</taxon>
        <taxon>Actinomycetota</taxon>
        <taxon>Actinomycetes</taxon>
        <taxon>Propionibacteriales</taxon>
        <taxon>Kribbellaceae</taxon>
        <taxon>Kribbella</taxon>
    </lineage>
</organism>
<evidence type="ECO:0000256" key="2">
    <source>
        <dbReference type="ARBA" id="ARBA00022679"/>
    </source>
</evidence>
<gene>
    <name evidence="5" type="ORF">GCM10009789_48760</name>
</gene>
<dbReference type="PANTHER" id="PTHR43464:SF19">
    <property type="entry name" value="UBIQUINONE BIOSYNTHESIS O-METHYLTRANSFERASE, MITOCHONDRIAL"/>
    <property type="match status" value="1"/>
</dbReference>
<comment type="caution">
    <text evidence="5">The sequence shown here is derived from an EMBL/GenBank/DDBJ whole genome shotgun (WGS) entry which is preliminary data.</text>
</comment>
<dbReference type="Gene3D" id="3.40.50.150">
    <property type="entry name" value="Vaccinia Virus protein VP39"/>
    <property type="match status" value="1"/>
</dbReference>
<dbReference type="CDD" id="cd02440">
    <property type="entry name" value="AdoMet_MTases"/>
    <property type="match status" value="1"/>
</dbReference>
<evidence type="ECO:0000259" key="4">
    <source>
        <dbReference type="Pfam" id="PF13649"/>
    </source>
</evidence>
<evidence type="ECO:0000313" key="6">
    <source>
        <dbReference type="Proteomes" id="UP001500393"/>
    </source>
</evidence>
<evidence type="ECO:0000313" key="5">
    <source>
        <dbReference type="EMBL" id="GAA1589354.1"/>
    </source>
</evidence>
<keyword evidence="3" id="KW-0949">S-adenosyl-L-methionine</keyword>
<dbReference type="EMBL" id="BAAAOS010000033">
    <property type="protein sequence ID" value="GAA1589354.1"/>
    <property type="molecule type" value="Genomic_DNA"/>
</dbReference>
<sequence>MSFTISSTWYQDFFTELPNEFWRQAMPPEATGADIDFTERHLELRPDARVLDVPCGSGRHALELAARGHRVTGLDISDEAVAHGRRAAEAAGLDVDLRVADLRDLPQDSSYDAAVCLGNSFGYLDLAGTRAFVEALAGSLRPGGGLVIDSSTAAETMLPHYQGGSQTMSVGDITMEARREYDVLRSRAFSHYRFSRGDEAVDVTAVHYVLTCAQIAALLTEAGFVELEFFGGPDDTQYEVGSGRLLVTARRS</sequence>
<dbReference type="InterPro" id="IPR029063">
    <property type="entry name" value="SAM-dependent_MTases_sf"/>
</dbReference>
<dbReference type="Proteomes" id="UP001500393">
    <property type="component" value="Unassembled WGS sequence"/>
</dbReference>
<dbReference type="Pfam" id="PF13649">
    <property type="entry name" value="Methyltransf_25"/>
    <property type="match status" value="1"/>
</dbReference>
<proteinExistence type="predicted"/>
<protein>
    <recommendedName>
        <fullName evidence="4">Methyltransferase domain-containing protein</fullName>
    </recommendedName>
</protein>
<keyword evidence="2" id="KW-0808">Transferase</keyword>
<keyword evidence="1" id="KW-0489">Methyltransferase</keyword>
<evidence type="ECO:0000256" key="1">
    <source>
        <dbReference type="ARBA" id="ARBA00022603"/>
    </source>
</evidence>
<evidence type="ECO:0000256" key="3">
    <source>
        <dbReference type="ARBA" id="ARBA00022691"/>
    </source>
</evidence>
<reference evidence="6" key="1">
    <citation type="journal article" date="2019" name="Int. J. Syst. Evol. Microbiol.">
        <title>The Global Catalogue of Microorganisms (GCM) 10K type strain sequencing project: providing services to taxonomists for standard genome sequencing and annotation.</title>
        <authorList>
            <consortium name="The Broad Institute Genomics Platform"/>
            <consortium name="The Broad Institute Genome Sequencing Center for Infectious Disease"/>
            <person name="Wu L."/>
            <person name="Ma J."/>
        </authorList>
    </citation>
    <scope>NUCLEOTIDE SEQUENCE [LARGE SCALE GENOMIC DNA]</scope>
    <source>
        <strain evidence="6">JCM 14969</strain>
    </source>
</reference>
<dbReference type="PANTHER" id="PTHR43464">
    <property type="entry name" value="METHYLTRANSFERASE"/>
    <property type="match status" value="1"/>
</dbReference>
<name>A0ABP4PSI4_9ACTN</name>
<dbReference type="RefSeq" id="WP_344217677.1">
    <property type="nucleotide sequence ID" value="NZ_BAAAOS010000033.1"/>
</dbReference>
<feature type="domain" description="Methyltransferase" evidence="4">
    <location>
        <begin position="50"/>
        <end position="144"/>
    </location>
</feature>
<keyword evidence="6" id="KW-1185">Reference proteome</keyword>
<dbReference type="Gene3D" id="2.20.25.110">
    <property type="entry name" value="S-adenosyl-L-methionine-dependent methyltransferases"/>
    <property type="match status" value="1"/>
</dbReference>